<dbReference type="InterPro" id="IPR011042">
    <property type="entry name" value="6-blade_b-propeller_TolB-like"/>
</dbReference>
<comment type="caution">
    <text evidence="1">The sequence shown here is derived from an EMBL/GenBank/DDBJ whole genome shotgun (WGS) entry which is preliminary data.</text>
</comment>
<evidence type="ECO:0000313" key="2">
    <source>
        <dbReference type="Proteomes" id="UP000683360"/>
    </source>
</evidence>
<organism evidence="1 2">
    <name type="scientific">Mytilus edulis</name>
    <name type="common">Blue mussel</name>
    <dbReference type="NCBI Taxonomy" id="6550"/>
    <lineage>
        <taxon>Eukaryota</taxon>
        <taxon>Metazoa</taxon>
        <taxon>Spiralia</taxon>
        <taxon>Lophotrochozoa</taxon>
        <taxon>Mollusca</taxon>
        <taxon>Bivalvia</taxon>
        <taxon>Autobranchia</taxon>
        <taxon>Pteriomorphia</taxon>
        <taxon>Mytilida</taxon>
        <taxon>Mytiloidea</taxon>
        <taxon>Mytilidae</taxon>
        <taxon>Mytilinae</taxon>
        <taxon>Mytilus</taxon>
    </lineage>
</organism>
<proteinExistence type="predicted"/>
<reference evidence="1" key="1">
    <citation type="submission" date="2021-03" db="EMBL/GenBank/DDBJ databases">
        <authorList>
            <person name="Bekaert M."/>
        </authorList>
    </citation>
    <scope>NUCLEOTIDE SEQUENCE</scope>
</reference>
<evidence type="ECO:0000313" key="1">
    <source>
        <dbReference type="EMBL" id="CAG2186269.1"/>
    </source>
</evidence>
<dbReference type="Proteomes" id="UP000683360">
    <property type="component" value="Unassembled WGS sequence"/>
</dbReference>
<sequence length="324" mass="36672">MIVLTVVPVSREADFDEYGQFGYALEPEYTEEELHEMEAAESSRNQDILSNPRQFNTDWCSCTKCIVMPLLTECLCCHEFTLFDGNIELGECISDNIDFRTKKTNKEDVQDQISVKTNLPVSVNLCKQLNIKQSTNANPYISSCIKTGNTLVFTDFNNKRLIICNSDGTDIHHIPLSYEPRYITEIDSNTVAVSCILDKTILIINISTRSITSTIKTSGSCWGISYNDNNLYVVIDKSIIHVMDLTGKVIRTIPTPSDRIYDITVDRDRLVCIDETSIYCCSLDGKAMWTFEKDKFQDLTCVTTDNEGNVYVTNKSTHCNSCIR</sequence>
<protein>
    <submittedName>
        <fullName evidence="1">Uncharacterized protein</fullName>
    </submittedName>
</protein>
<keyword evidence="2" id="KW-1185">Reference proteome</keyword>
<dbReference type="Gene3D" id="2.120.10.30">
    <property type="entry name" value="TolB, C-terminal domain"/>
    <property type="match status" value="1"/>
</dbReference>
<name>A0A8S3PRB1_MYTED</name>
<gene>
    <name evidence="1" type="ORF">MEDL_1826</name>
</gene>
<dbReference type="EMBL" id="CAJPWZ010000127">
    <property type="protein sequence ID" value="CAG2186269.1"/>
    <property type="molecule type" value="Genomic_DNA"/>
</dbReference>
<accession>A0A8S3PRB1</accession>
<dbReference type="AlphaFoldDB" id="A0A8S3PRB1"/>
<dbReference type="SUPFAM" id="SSF101898">
    <property type="entry name" value="NHL repeat"/>
    <property type="match status" value="1"/>
</dbReference>